<keyword evidence="5" id="KW-1133">Transmembrane helix</keyword>
<gene>
    <name evidence="7" type="ORF">PoB_005160900</name>
</gene>
<keyword evidence="1" id="KW-0732">Signal</keyword>
<feature type="region of interest" description="Disordered" evidence="4">
    <location>
        <begin position="1"/>
        <end position="43"/>
    </location>
</feature>
<evidence type="ECO:0000256" key="2">
    <source>
        <dbReference type="ARBA" id="ARBA00023157"/>
    </source>
</evidence>
<keyword evidence="5" id="KW-0472">Membrane</keyword>
<feature type="transmembrane region" description="Helical" evidence="5">
    <location>
        <begin position="58"/>
        <end position="79"/>
    </location>
</feature>
<dbReference type="PANTHER" id="PTHR23199:SF12">
    <property type="entry name" value="NEUROTROPHIN 1-RELATED"/>
    <property type="match status" value="1"/>
</dbReference>
<keyword evidence="5" id="KW-0812">Transmembrane</keyword>
<dbReference type="PANTHER" id="PTHR23199">
    <property type="entry name" value="NEUROTROPHIN 1-RELATED"/>
    <property type="match status" value="1"/>
</dbReference>
<protein>
    <recommendedName>
        <fullName evidence="6">Spaetzle domain-containing protein</fullName>
    </recommendedName>
</protein>
<accession>A0AAV4C1V2</accession>
<dbReference type="InterPro" id="IPR032104">
    <property type="entry name" value="Spaetzle"/>
</dbReference>
<dbReference type="InterPro" id="IPR029034">
    <property type="entry name" value="Cystine-knot_cytokine"/>
</dbReference>
<dbReference type="SUPFAM" id="SSF57501">
    <property type="entry name" value="Cystine-knot cytokines"/>
    <property type="match status" value="1"/>
</dbReference>
<dbReference type="EMBL" id="BLXT01005691">
    <property type="protein sequence ID" value="GFO25104.1"/>
    <property type="molecule type" value="Genomic_DNA"/>
</dbReference>
<dbReference type="GO" id="GO:0021556">
    <property type="term" value="P:central nervous system formation"/>
    <property type="evidence" value="ECO:0007669"/>
    <property type="project" value="TreeGrafter"/>
</dbReference>
<evidence type="ECO:0000256" key="5">
    <source>
        <dbReference type="SAM" id="Phobius"/>
    </source>
</evidence>
<evidence type="ECO:0000256" key="4">
    <source>
        <dbReference type="SAM" id="MobiDB-lite"/>
    </source>
</evidence>
<dbReference type="GO" id="GO:0005121">
    <property type="term" value="F:Toll binding"/>
    <property type="evidence" value="ECO:0007669"/>
    <property type="project" value="TreeGrafter"/>
</dbReference>
<dbReference type="Pfam" id="PF16077">
    <property type="entry name" value="Spaetzle"/>
    <property type="match status" value="1"/>
</dbReference>
<evidence type="ECO:0000313" key="7">
    <source>
        <dbReference type="EMBL" id="GFO25104.1"/>
    </source>
</evidence>
<reference evidence="7 8" key="1">
    <citation type="journal article" date="2021" name="Elife">
        <title>Chloroplast acquisition without the gene transfer in kleptoplastic sea slugs, Plakobranchus ocellatus.</title>
        <authorList>
            <person name="Maeda T."/>
            <person name="Takahashi S."/>
            <person name="Yoshida T."/>
            <person name="Shimamura S."/>
            <person name="Takaki Y."/>
            <person name="Nagai Y."/>
            <person name="Toyoda A."/>
            <person name="Suzuki Y."/>
            <person name="Arimoto A."/>
            <person name="Ishii H."/>
            <person name="Satoh N."/>
            <person name="Nishiyama T."/>
            <person name="Hasebe M."/>
            <person name="Maruyama T."/>
            <person name="Minagawa J."/>
            <person name="Obokata J."/>
            <person name="Shigenobu S."/>
        </authorList>
    </citation>
    <scope>NUCLEOTIDE SEQUENCE [LARGE SCALE GENOMIC DNA]</scope>
</reference>
<dbReference type="Gene3D" id="2.10.90.10">
    <property type="entry name" value="Cystine-knot cytokines"/>
    <property type="match status" value="1"/>
</dbReference>
<dbReference type="AlphaFoldDB" id="A0AAV4C1V2"/>
<organism evidence="7 8">
    <name type="scientific">Plakobranchus ocellatus</name>
    <dbReference type="NCBI Taxonomy" id="259542"/>
    <lineage>
        <taxon>Eukaryota</taxon>
        <taxon>Metazoa</taxon>
        <taxon>Spiralia</taxon>
        <taxon>Lophotrochozoa</taxon>
        <taxon>Mollusca</taxon>
        <taxon>Gastropoda</taxon>
        <taxon>Heterobranchia</taxon>
        <taxon>Euthyneura</taxon>
        <taxon>Panpulmonata</taxon>
        <taxon>Sacoglossa</taxon>
        <taxon>Placobranchoidea</taxon>
        <taxon>Plakobranchidae</taxon>
        <taxon>Plakobranchus</taxon>
    </lineage>
</organism>
<evidence type="ECO:0000259" key="6">
    <source>
        <dbReference type="Pfam" id="PF16077"/>
    </source>
</evidence>
<dbReference type="GO" id="GO:0008083">
    <property type="term" value="F:growth factor activity"/>
    <property type="evidence" value="ECO:0007669"/>
    <property type="project" value="TreeGrafter"/>
</dbReference>
<dbReference type="Proteomes" id="UP000735302">
    <property type="component" value="Unassembled WGS sequence"/>
</dbReference>
<keyword evidence="3" id="KW-0325">Glycoprotein</keyword>
<dbReference type="InterPro" id="IPR052444">
    <property type="entry name" value="Spz/Toll_ligand-like"/>
</dbReference>
<evidence type="ECO:0000256" key="3">
    <source>
        <dbReference type="ARBA" id="ARBA00023180"/>
    </source>
</evidence>
<comment type="caution">
    <text evidence="7">The sequence shown here is derived from an EMBL/GenBank/DDBJ whole genome shotgun (WGS) entry which is preliminary data.</text>
</comment>
<dbReference type="GO" id="GO:0045087">
    <property type="term" value="P:innate immune response"/>
    <property type="evidence" value="ECO:0007669"/>
    <property type="project" value="TreeGrafter"/>
</dbReference>
<proteinExistence type="predicted"/>
<evidence type="ECO:0000256" key="1">
    <source>
        <dbReference type="ARBA" id="ARBA00022729"/>
    </source>
</evidence>
<keyword evidence="2" id="KW-1015">Disulfide bond</keyword>
<dbReference type="GO" id="GO:0005615">
    <property type="term" value="C:extracellular space"/>
    <property type="evidence" value="ECO:0007669"/>
    <property type="project" value="UniProtKB-ARBA"/>
</dbReference>
<name>A0AAV4C1V2_9GAST</name>
<feature type="domain" description="Spaetzle" evidence="6">
    <location>
        <begin position="198"/>
        <end position="278"/>
    </location>
</feature>
<evidence type="ECO:0000313" key="8">
    <source>
        <dbReference type="Proteomes" id="UP000735302"/>
    </source>
</evidence>
<keyword evidence="8" id="KW-1185">Reference proteome</keyword>
<sequence>MEIEMKEKVPVNNTPVKETEGADTGLIDGKPAPPPCNRSSGPTRVSAKMGADCFSSRIWMLLAVTFMAISIALSIYLVYDKGVKDDEVKEVAVSSNATEVLAKYPTYFRTEMEQRAVEIKLQAVRRSQEKKKAPMNADYPALVCQFNCRNITKPARRKRSPQKLIARKSTTKREQWTLRTVFHRLVRRSTQDESHHACCISEVSFITPATGMTDQGETVTIVQFPNHKQYFQTESCSQIENCTGCTCAQEQTLVSAIVLVSADTVTVKYVAIPGCCKCFNNLP</sequence>